<dbReference type="GO" id="GO:0005634">
    <property type="term" value="C:nucleus"/>
    <property type="evidence" value="ECO:0007669"/>
    <property type="project" value="TreeGrafter"/>
</dbReference>
<dbReference type="Pfam" id="PF03479">
    <property type="entry name" value="PCC"/>
    <property type="match status" value="1"/>
</dbReference>
<evidence type="ECO:0000256" key="3">
    <source>
        <dbReference type="ARBA" id="ARBA00023163"/>
    </source>
</evidence>
<feature type="region of interest" description="Disordered" evidence="5">
    <location>
        <begin position="257"/>
        <end position="285"/>
    </location>
</feature>
<keyword evidence="3" id="KW-0804">Transcription</keyword>
<dbReference type="InterPro" id="IPR005175">
    <property type="entry name" value="PPC_dom"/>
</dbReference>
<comment type="caution">
    <text evidence="7">The sequence shown here is derived from an EMBL/GenBank/DDBJ whole genome shotgun (WGS) entry which is preliminary data.</text>
</comment>
<evidence type="ECO:0000313" key="8">
    <source>
        <dbReference type="Proteomes" id="UP001372338"/>
    </source>
</evidence>
<dbReference type="GO" id="GO:0003700">
    <property type="term" value="F:DNA-binding transcription factor activity"/>
    <property type="evidence" value="ECO:0007669"/>
    <property type="project" value="TreeGrafter"/>
</dbReference>
<feature type="region of interest" description="Disordered" evidence="5">
    <location>
        <begin position="1"/>
        <end position="32"/>
    </location>
</feature>
<dbReference type="SUPFAM" id="SSF117856">
    <property type="entry name" value="AF0104/ALDC/Ptd012-like"/>
    <property type="match status" value="1"/>
</dbReference>
<evidence type="ECO:0000259" key="6">
    <source>
        <dbReference type="PROSITE" id="PS51742"/>
    </source>
</evidence>
<protein>
    <recommendedName>
        <fullName evidence="6">PPC domain-containing protein</fullName>
    </recommendedName>
</protein>
<dbReference type="InterPro" id="IPR014476">
    <property type="entry name" value="AHL15-29"/>
</dbReference>
<proteinExistence type="predicted"/>
<evidence type="ECO:0000256" key="5">
    <source>
        <dbReference type="SAM" id="MobiDB-lite"/>
    </source>
</evidence>
<dbReference type="PROSITE" id="PS51742">
    <property type="entry name" value="PPC"/>
    <property type="match status" value="1"/>
</dbReference>
<keyword evidence="1" id="KW-0805">Transcription regulation</keyword>
<dbReference type="PANTHER" id="PTHR31100:SF63">
    <property type="entry name" value="AT-HOOK MOTIF NUCLEAR-LOCALIZED PROTEIN"/>
    <property type="match status" value="1"/>
</dbReference>
<feature type="domain" description="PPC" evidence="6">
    <location>
        <begin position="89"/>
        <end position="263"/>
    </location>
</feature>
<dbReference type="GO" id="GO:0003680">
    <property type="term" value="F:minor groove of adenine-thymine-rich DNA binding"/>
    <property type="evidence" value="ECO:0007669"/>
    <property type="project" value="InterPro"/>
</dbReference>
<organism evidence="7 8">
    <name type="scientific">Crotalaria pallida</name>
    <name type="common">Smooth rattlebox</name>
    <name type="synonym">Crotalaria striata</name>
    <dbReference type="NCBI Taxonomy" id="3830"/>
    <lineage>
        <taxon>Eukaryota</taxon>
        <taxon>Viridiplantae</taxon>
        <taxon>Streptophyta</taxon>
        <taxon>Embryophyta</taxon>
        <taxon>Tracheophyta</taxon>
        <taxon>Spermatophyta</taxon>
        <taxon>Magnoliopsida</taxon>
        <taxon>eudicotyledons</taxon>
        <taxon>Gunneridae</taxon>
        <taxon>Pentapetalae</taxon>
        <taxon>rosids</taxon>
        <taxon>fabids</taxon>
        <taxon>Fabales</taxon>
        <taxon>Fabaceae</taxon>
        <taxon>Papilionoideae</taxon>
        <taxon>50 kb inversion clade</taxon>
        <taxon>genistoids sensu lato</taxon>
        <taxon>core genistoids</taxon>
        <taxon>Crotalarieae</taxon>
        <taxon>Crotalaria</taxon>
    </lineage>
</organism>
<keyword evidence="2" id="KW-0238">DNA-binding</keyword>
<dbReference type="PANTHER" id="PTHR31100">
    <property type="entry name" value="AT-HOOK MOTIF NUCLEAR-LOCALIZED PROTEIN 15"/>
    <property type="match status" value="1"/>
</dbReference>
<keyword evidence="8" id="KW-1185">Reference proteome</keyword>
<dbReference type="Proteomes" id="UP001372338">
    <property type="component" value="Unassembled WGS sequence"/>
</dbReference>
<sequence length="319" mass="33006">MAEYGSPISLSLLSHTSEDNSSDQNTPNIGGGEASGCWSYPLRIPPSSLTGHHHHHHRGVAPPQKKPRGRPPGSKNRPKPPIVITQGSDKVLKPIVIEVAIGCDLVEALVTFARRRNVGISVLSASGSIATVTLHHPHPHSLPFTLHGPFTLLSLTGTYLCGPPPPPHVPLVIGGGVGGAAAASSSSSSSSIFNPNPNHPFATITKSFGISLLGSQGDVFGGAVAGKVVAASNVAIMATMFKKPALHRVGFNGNNNEEVAAGPSGEGGGGDLNNNNNNPTNAASGGDNDIISNFLNSQIPDVNFMQWGHNPHSNFQGIY</sequence>
<reference evidence="7 8" key="1">
    <citation type="submission" date="2024-01" db="EMBL/GenBank/DDBJ databases">
        <title>The genomes of 5 underutilized Papilionoideae crops provide insights into root nodulation and disease resistanc.</title>
        <authorList>
            <person name="Yuan L."/>
        </authorList>
    </citation>
    <scope>NUCLEOTIDE SEQUENCE [LARGE SCALE GENOMIC DNA]</scope>
    <source>
        <strain evidence="7">ZHUSHIDOU_FW_LH</strain>
        <tissue evidence="7">Leaf</tissue>
    </source>
</reference>
<dbReference type="EMBL" id="JAYWIO010000003">
    <property type="protein sequence ID" value="KAK7277140.1"/>
    <property type="molecule type" value="Genomic_DNA"/>
</dbReference>
<feature type="compositionally biased region" description="Low complexity" evidence="5">
    <location>
        <begin position="272"/>
        <end position="285"/>
    </location>
</feature>
<evidence type="ECO:0000256" key="4">
    <source>
        <dbReference type="ARBA" id="ARBA00023242"/>
    </source>
</evidence>
<name>A0AAN9FPL7_CROPI</name>
<evidence type="ECO:0000256" key="2">
    <source>
        <dbReference type="ARBA" id="ARBA00023125"/>
    </source>
</evidence>
<feature type="region of interest" description="Disordered" evidence="5">
    <location>
        <begin position="48"/>
        <end position="84"/>
    </location>
</feature>
<keyword evidence="4" id="KW-0539">Nucleus</keyword>
<evidence type="ECO:0000313" key="7">
    <source>
        <dbReference type="EMBL" id="KAK7277140.1"/>
    </source>
</evidence>
<feature type="compositionally biased region" description="Basic residues" evidence="5">
    <location>
        <begin position="51"/>
        <end position="69"/>
    </location>
</feature>
<accession>A0AAN9FPL7</accession>
<dbReference type="AlphaFoldDB" id="A0AAN9FPL7"/>
<dbReference type="CDD" id="cd11378">
    <property type="entry name" value="DUF296"/>
    <property type="match status" value="1"/>
</dbReference>
<dbReference type="Gene3D" id="3.30.1330.80">
    <property type="entry name" value="Hypothetical protein, similar to alpha- acetolactate decarboxylase, domain 2"/>
    <property type="match status" value="1"/>
</dbReference>
<gene>
    <name evidence="7" type="ORF">RIF29_18291</name>
</gene>
<evidence type="ECO:0000256" key="1">
    <source>
        <dbReference type="ARBA" id="ARBA00023015"/>
    </source>
</evidence>